<gene>
    <name evidence="4" type="primary">ARG81_2</name>
    <name evidence="4" type="ORF">LSUB1_G003071</name>
</gene>
<feature type="compositionally biased region" description="Polar residues" evidence="3">
    <location>
        <begin position="116"/>
        <end position="130"/>
    </location>
</feature>
<dbReference type="GO" id="GO:0005634">
    <property type="term" value="C:nucleus"/>
    <property type="evidence" value="ECO:0007669"/>
    <property type="project" value="UniProtKB-SubCell"/>
</dbReference>
<comment type="caution">
    <text evidence="4">The sequence shown here is derived from an EMBL/GenBank/DDBJ whole genome shotgun (WGS) entry which is preliminary data.</text>
</comment>
<dbReference type="InterPro" id="IPR021858">
    <property type="entry name" value="Fun_TF"/>
</dbReference>
<dbReference type="PANTHER" id="PTHR37534:SF46">
    <property type="entry name" value="ZN(II)2CYS6 TRANSCRIPTION FACTOR (EUROFUNG)"/>
    <property type="match status" value="1"/>
</dbReference>
<name>A0A8H8RT83_9HELO</name>
<evidence type="ECO:0000256" key="2">
    <source>
        <dbReference type="ARBA" id="ARBA00023242"/>
    </source>
</evidence>
<organism evidence="4 5">
    <name type="scientific">Lachnellula subtilissima</name>
    <dbReference type="NCBI Taxonomy" id="602034"/>
    <lineage>
        <taxon>Eukaryota</taxon>
        <taxon>Fungi</taxon>
        <taxon>Dikarya</taxon>
        <taxon>Ascomycota</taxon>
        <taxon>Pezizomycotina</taxon>
        <taxon>Leotiomycetes</taxon>
        <taxon>Helotiales</taxon>
        <taxon>Lachnaceae</taxon>
        <taxon>Lachnellula</taxon>
    </lineage>
</organism>
<protein>
    <submittedName>
        <fullName evidence="4">Arginine metabolism regulation protein II</fullName>
    </submittedName>
</protein>
<dbReference type="Proteomes" id="UP000462212">
    <property type="component" value="Unassembled WGS sequence"/>
</dbReference>
<reference evidence="4 5" key="1">
    <citation type="submission" date="2018-05" db="EMBL/GenBank/DDBJ databases">
        <title>Genome sequencing and assembly of the regulated plant pathogen Lachnellula willkommii and related sister species for the development of diagnostic species identification markers.</title>
        <authorList>
            <person name="Giroux E."/>
            <person name="Bilodeau G."/>
        </authorList>
    </citation>
    <scope>NUCLEOTIDE SEQUENCE [LARGE SCALE GENOMIC DNA]</scope>
    <source>
        <strain evidence="4 5">CBS 197.66</strain>
    </source>
</reference>
<keyword evidence="5" id="KW-1185">Reference proteome</keyword>
<comment type="subcellular location">
    <subcellularLocation>
        <location evidence="1">Nucleus</location>
    </subcellularLocation>
</comment>
<feature type="compositionally biased region" description="Polar residues" evidence="3">
    <location>
        <begin position="139"/>
        <end position="149"/>
    </location>
</feature>
<sequence length="586" mass="66208">MRQMEQYPTLKLTRGQGHSALHLRDIREIDDLVAAVDAIDPSMTASETIAFGPFAIFQSHSVNITQLDQESFKGEGCLFADARETKSGIEAISTPFSNIEWSNSLEYPFDFTTEPTTRANSVTSNGSSRVFSRGKSEIRSPTSENTSSPWADGQRFLPHIPAGLNQTLRQSPLATALIDNYRQNVAPLLLPYYLQDNPYSSIYIPNALIGARDILEHTAAVDRHTPLGNVAMFYALLATSSFHLRGVRDEGNYSQFDVLGRFFRDKAFQYLRKSLLDTGKEKHSYLEQGNASTSYADCIMGAMLTLVTTDVMEGSMGEFWVHIDGAMRRQRQIPWGRLHTLCSFLSTVSDTTIYNLPALPWPPSKKDLERSYTYTGASIEDDCFLESTYGITSELVFLMRLTTTMSQHVAYYVSEDHPFPQTLETTLLEVETKILAWSIESVLLPHVAEGDHLARSIIKLHVEAFYHALKIYFYARVTPCPAARMTRHVDTVVSQLIQIEDLKALHELPLTASIMWPGFVAACEARPEQHAEWRAYWQRMLEYRIGNIATLWRVVQDVWEARRKGSLETPGWIGVLRASEQRILAI</sequence>
<evidence type="ECO:0000256" key="1">
    <source>
        <dbReference type="ARBA" id="ARBA00004123"/>
    </source>
</evidence>
<dbReference type="OrthoDB" id="3485496at2759"/>
<evidence type="ECO:0000313" key="5">
    <source>
        <dbReference type="Proteomes" id="UP000462212"/>
    </source>
</evidence>
<dbReference type="PANTHER" id="PTHR37534">
    <property type="entry name" value="TRANSCRIPTIONAL ACTIVATOR PROTEIN UGA3"/>
    <property type="match status" value="1"/>
</dbReference>
<dbReference type="EMBL" id="QGMJ01000240">
    <property type="protein sequence ID" value="TVY39202.1"/>
    <property type="molecule type" value="Genomic_DNA"/>
</dbReference>
<feature type="region of interest" description="Disordered" evidence="3">
    <location>
        <begin position="116"/>
        <end position="151"/>
    </location>
</feature>
<evidence type="ECO:0000313" key="4">
    <source>
        <dbReference type="EMBL" id="TVY39202.1"/>
    </source>
</evidence>
<dbReference type="Pfam" id="PF11951">
    <property type="entry name" value="Fungal_trans_2"/>
    <property type="match status" value="1"/>
</dbReference>
<proteinExistence type="predicted"/>
<evidence type="ECO:0000256" key="3">
    <source>
        <dbReference type="SAM" id="MobiDB-lite"/>
    </source>
</evidence>
<dbReference type="AlphaFoldDB" id="A0A8H8RT83"/>
<keyword evidence="2" id="KW-0539">Nucleus</keyword>
<accession>A0A8H8RT83</accession>